<dbReference type="Proteomes" id="UP000663879">
    <property type="component" value="Unassembled WGS sequence"/>
</dbReference>
<feature type="compositionally biased region" description="Polar residues" evidence="1">
    <location>
        <begin position="1"/>
        <end position="14"/>
    </location>
</feature>
<feature type="compositionally biased region" description="Low complexity" evidence="1">
    <location>
        <begin position="71"/>
        <end position="117"/>
    </location>
</feature>
<reference evidence="2" key="1">
    <citation type="submission" date="2021-02" db="EMBL/GenBank/DDBJ databases">
        <authorList>
            <person name="Nowell W R."/>
        </authorList>
    </citation>
    <scope>NUCLEOTIDE SEQUENCE</scope>
    <source>
        <strain evidence="2">Ploen Becks lab</strain>
    </source>
</reference>
<dbReference type="AlphaFoldDB" id="A0A813ML03"/>
<feature type="compositionally biased region" description="Polar residues" evidence="1">
    <location>
        <begin position="709"/>
        <end position="719"/>
    </location>
</feature>
<feature type="region of interest" description="Disordered" evidence="1">
    <location>
        <begin position="1"/>
        <end position="118"/>
    </location>
</feature>
<feature type="region of interest" description="Disordered" evidence="1">
    <location>
        <begin position="478"/>
        <end position="511"/>
    </location>
</feature>
<feature type="compositionally biased region" description="Low complexity" evidence="1">
    <location>
        <begin position="40"/>
        <end position="54"/>
    </location>
</feature>
<dbReference type="OrthoDB" id="10037050at2759"/>
<comment type="caution">
    <text evidence="2">The sequence shown here is derived from an EMBL/GenBank/DDBJ whole genome shotgun (WGS) entry which is preliminary data.</text>
</comment>
<proteinExistence type="predicted"/>
<feature type="compositionally biased region" description="Basic and acidic residues" evidence="1">
    <location>
        <begin position="15"/>
        <end position="24"/>
    </location>
</feature>
<feature type="region of interest" description="Disordered" evidence="1">
    <location>
        <begin position="210"/>
        <end position="263"/>
    </location>
</feature>
<feature type="compositionally biased region" description="Pro residues" evidence="1">
    <location>
        <begin position="223"/>
        <end position="241"/>
    </location>
</feature>
<evidence type="ECO:0000256" key="1">
    <source>
        <dbReference type="SAM" id="MobiDB-lite"/>
    </source>
</evidence>
<evidence type="ECO:0000313" key="2">
    <source>
        <dbReference type="EMBL" id="CAF0724007.1"/>
    </source>
</evidence>
<accession>A0A813ML03</accession>
<feature type="region of interest" description="Disordered" evidence="1">
    <location>
        <begin position="570"/>
        <end position="619"/>
    </location>
</feature>
<feature type="compositionally biased region" description="Basic and acidic residues" evidence="1">
    <location>
        <begin position="56"/>
        <end position="67"/>
    </location>
</feature>
<feature type="region of interest" description="Disordered" evidence="1">
    <location>
        <begin position="705"/>
        <end position="761"/>
    </location>
</feature>
<protein>
    <submittedName>
        <fullName evidence="2">Uncharacterized protein</fullName>
    </submittedName>
</protein>
<name>A0A813ML03_9BILA</name>
<gene>
    <name evidence="2" type="ORF">OXX778_LOCUS2380</name>
</gene>
<dbReference type="EMBL" id="CAJNOC010000184">
    <property type="protein sequence ID" value="CAF0724007.1"/>
    <property type="molecule type" value="Genomic_DNA"/>
</dbReference>
<feature type="compositionally biased region" description="Basic and acidic residues" evidence="1">
    <location>
        <begin position="590"/>
        <end position="601"/>
    </location>
</feature>
<keyword evidence="3" id="KW-1185">Reference proteome</keyword>
<sequence length="997" mass="114511">MPSSMSPPTTTNLQYDKRDGDMKSKNNFPHFHYQTHHHQSSSSTTTTTTNKSSSGRNKERETHHRYSYDLSSSSTKTTQNNQNTANGSNRPITTNKQQSTSKTNNNNNKTNSSTSQKDSNKYIDYENLLKQFEKLKLKAEFFADKDPEFAAKLINLANKITKTANYKNNSPKMENNYYPYYQQQSNLYSTHSSYPSSNIYSTFNSNNYSHFHYNNNQSHHAPPTNPPPPPPPRPPPIPPHRNPNNSAKFNEQKNFKTYANTNYPRYSYDNNSYTRSSNAQGSQGSFDHNIYTSQCFNYNYPTSDNTFAYSYAYAHERPEDLLLILEDPYDSSKITVQLTRTQMGPNGEQQRVTVERDFKSEAELNKFLKEFEENLNKTSPIPPSHQTPTKTPSFTSFFPNETCEDNDDLLKPGVVVVEEPGEEPKLYRQDTGELVTNGSFVDPLIKEENNEHPNLIPKQKEEQQPKYYKDIDDIFKVDDSQPIDPLNRTEKSSFSRSSSSQNNTSRDLINFDDDVILDAPKAEPELKSDYEIEPKSEPIRRTVRRAESFALPKAQTLSAKTCMTNKDLFKMRHRSSSTTTAPKPQTAEKPPIKPDTFKKSSSETIKIMPNSGSTQKEKSKIKVININKNCKRTASLSENSSNVPRIVKPTVEGKGKENELSKENETINPTNQFKHKFDKPLLSNHARLGGEPAVNLKRHTSLLYPKTSLPKSESSINYEETNRLNSQDKKDSSSLNEKPKKSEIKSRFSLRETRPSYTKDSVRRYSQIYQKETDSDISTIHEEKRDDDFETIGLSKTNNNLEEKKHKFIKNHRLMMSRKISKSVDTGLSESSNGKYIKVNKLDDKVGHKNNIDGKYKQMGESSIREEFNDTDSDDYETAEIVYEDDRAFKSSNKNLNYDFYKYDQVYPEGYYGSYYNSTATPTNTSAYFQPNFFTKPRVQEPDIATPCQTQTQQTTQQPTQGHNHYYQGYYASWYGSAPSLRVPTQRIDNCQSLFFN</sequence>
<evidence type="ECO:0000313" key="3">
    <source>
        <dbReference type="Proteomes" id="UP000663879"/>
    </source>
</evidence>
<organism evidence="2 3">
    <name type="scientific">Brachionus calyciflorus</name>
    <dbReference type="NCBI Taxonomy" id="104777"/>
    <lineage>
        <taxon>Eukaryota</taxon>
        <taxon>Metazoa</taxon>
        <taxon>Spiralia</taxon>
        <taxon>Gnathifera</taxon>
        <taxon>Rotifera</taxon>
        <taxon>Eurotatoria</taxon>
        <taxon>Monogononta</taxon>
        <taxon>Pseudotrocha</taxon>
        <taxon>Ploima</taxon>
        <taxon>Brachionidae</taxon>
        <taxon>Brachionus</taxon>
    </lineage>
</organism>
<feature type="compositionally biased region" description="Basic and acidic residues" evidence="1">
    <location>
        <begin position="720"/>
        <end position="754"/>
    </location>
</feature>